<evidence type="ECO:0000313" key="2">
    <source>
        <dbReference type="Proteomes" id="UP000032142"/>
    </source>
</evidence>
<organism evidence="1 2">
    <name type="scientific">Gossypium arboreum</name>
    <name type="common">Tree cotton</name>
    <name type="synonym">Gossypium nanking</name>
    <dbReference type="NCBI Taxonomy" id="29729"/>
    <lineage>
        <taxon>Eukaryota</taxon>
        <taxon>Viridiplantae</taxon>
        <taxon>Streptophyta</taxon>
        <taxon>Embryophyta</taxon>
        <taxon>Tracheophyta</taxon>
        <taxon>Spermatophyta</taxon>
        <taxon>Magnoliopsida</taxon>
        <taxon>eudicotyledons</taxon>
        <taxon>Gunneridae</taxon>
        <taxon>Pentapetalae</taxon>
        <taxon>rosids</taxon>
        <taxon>malvids</taxon>
        <taxon>Malvales</taxon>
        <taxon>Malvaceae</taxon>
        <taxon>Malvoideae</taxon>
        <taxon>Gossypium</taxon>
    </lineage>
</organism>
<dbReference type="EMBL" id="KN395086">
    <property type="protein sequence ID" value="KHG11031.1"/>
    <property type="molecule type" value="Genomic_DNA"/>
</dbReference>
<accession>A0A0B0NIW4</accession>
<evidence type="ECO:0000313" key="1">
    <source>
        <dbReference type="EMBL" id="KHG11031.1"/>
    </source>
</evidence>
<keyword evidence="2" id="KW-1185">Reference proteome</keyword>
<gene>
    <name evidence="1" type="ORF">F383_15220</name>
</gene>
<dbReference type="Proteomes" id="UP000032142">
    <property type="component" value="Unassembled WGS sequence"/>
</dbReference>
<proteinExistence type="predicted"/>
<reference evidence="2" key="1">
    <citation type="submission" date="2014-09" db="EMBL/GenBank/DDBJ databases">
        <authorList>
            <person name="Mudge J."/>
            <person name="Ramaraj T."/>
            <person name="Lindquist I.E."/>
            <person name="Bharti A.K."/>
            <person name="Sundararajan A."/>
            <person name="Cameron C.T."/>
            <person name="Woodward J.E."/>
            <person name="May G.D."/>
            <person name="Brubaker C."/>
            <person name="Broadhvest J."/>
            <person name="Wilkins T.A."/>
        </authorList>
    </citation>
    <scope>NUCLEOTIDE SEQUENCE</scope>
    <source>
        <strain evidence="2">cv. AKA8401</strain>
    </source>
</reference>
<sequence length="11" mass="1311">MEFLGCFLMGY</sequence>
<name>A0A0B0NIW4_GOSAR</name>
<protein>
    <submittedName>
        <fullName evidence="1">Uncharacterized protein</fullName>
    </submittedName>
</protein>